<sequence>MDNVELLRKRLRSAKQRARYWAGVPNRSGFGYKPAGSSTYDADAEYEMALDDCAALADEIERITGKRPTTSDPKREFNAYFARSVLPKIAKAD</sequence>
<dbReference type="EMBL" id="WXZT01000029">
    <property type="protein sequence ID" value="MZZ16602.1"/>
    <property type="molecule type" value="Genomic_DNA"/>
</dbReference>
<proteinExistence type="predicted"/>
<evidence type="ECO:0000313" key="1">
    <source>
        <dbReference type="EMBL" id="MZZ16602.1"/>
    </source>
</evidence>
<dbReference type="Proteomes" id="UP000644192">
    <property type="component" value="Unassembled WGS sequence"/>
</dbReference>
<dbReference type="RefSeq" id="WP_152372439.1">
    <property type="nucleotide sequence ID" value="NZ_JBIDIV010000019.1"/>
</dbReference>
<name>A0A6B1YP82_PSEAI</name>
<protein>
    <submittedName>
        <fullName evidence="1">Uncharacterized protein</fullName>
    </submittedName>
</protein>
<reference evidence="1" key="1">
    <citation type="submission" date="2020-01" db="EMBL/GenBank/DDBJ databases">
        <title>Bacteria Cultured from War Wounds Associated with the Conflict in Eastern Ukraine.</title>
        <authorList>
            <person name="Snesrud E."/>
            <person name="Galac M.R."/>
            <person name="Mc Gann P."/>
            <person name="Valentine K."/>
            <person name="Viacheslav K."/>
        </authorList>
    </citation>
    <scope>NUCLEOTIDE SEQUENCE</scope>
    <source>
        <strain evidence="1">VNMU148</strain>
    </source>
</reference>
<evidence type="ECO:0000313" key="2">
    <source>
        <dbReference type="Proteomes" id="UP000644192"/>
    </source>
</evidence>
<comment type="caution">
    <text evidence="1">The sequence shown here is derived from an EMBL/GenBank/DDBJ whole genome shotgun (WGS) entry which is preliminary data.</text>
</comment>
<dbReference type="AlphaFoldDB" id="A0A6B1YP82"/>
<gene>
    <name evidence="1" type="ORF">GUL26_30505</name>
</gene>
<accession>A0A6B1YP82</accession>
<organism evidence="1 2">
    <name type="scientific">Pseudomonas aeruginosa</name>
    <dbReference type="NCBI Taxonomy" id="287"/>
    <lineage>
        <taxon>Bacteria</taxon>
        <taxon>Pseudomonadati</taxon>
        <taxon>Pseudomonadota</taxon>
        <taxon>Gammaproteobacteria</taxon>
        <taxon>Pseudomonadales</taxon>
        <taxon>Pseudomonadaceae</taxon>
        <taxon>Pseudomonas</taxon>
    </lineage>
</organism>